<proteinExistence type="predicted"/>
<comment type="caution">
    <text evidence="2">The sequence shown here is derived from an EMBL/GenBank/DDBJ whole genome shotgun (WGS) entry which is preliminary data.</text>
</comment>
<dbReference type="AlphaFoldDB" id="A0AAD9I747"/>
<evidence type="ECO:0008006" key="4">
    <source>
        <dbReference type="Google" id="ProtNLM"/>
    </source>
</evidence>
<dbReference type="SUPFAM" id="SSF56214">
    <property type="entry name" value="4'-phosphopantetheinyl transferase"/>
    <property type="match status" value="1"/>
</dbReference>
<keyword evidence="3" id="KW-1185">Reference proteome</keyword>
<dbReference type="GO" id="GO:0000287">
    <property type="term" value="F:magnesium ion binding"/>
    <property type="evidence" value="ECO:0007669"/>
    <property type="project" value="InterPro"/>
</dbReference>
<gene>
    <name evidence="2" type="ORF">P8C59_006797</name>
</gene>
<dbReference type="Proteomes" id="UP001217918">
    <property type="component" value="Unassembled WGS sequence"/>
</dbReference>
<name>A0AAD9I747_9PEZI</name>
<dbReference type="EMBL" id="JAQQPM010000006">
    <property type="protein sequence ID" value="KAK2072441.1"/>
    <property type="molecule type" value="Genomic_DNA"/>
</dbReference>
<sequence length="182" mass="19517">MARRVLAFPLAVHMGTDICRIPRIYTMLGGPRGGRFIRRILADEELVQPRRCIAAILLRDGGHRRGGRRPASPAPAPAQQRDRRDPELWTAAVFLAGRFAAKEAAIKAHPHRRLTFHDVVIENRAGGADAEGARSGVPSARIKGGPGAQEEDQVAMLSISHDGDYATAVCMGFEAGPGGARG</sequence>
<feature type="region of interest" description="Disordered" evidence="1">
    <location>
        <begin position="63"/>
        <end position="84"/>
    </location>
</feature>
<accession>A0AAD9I747</accession>
<dbReference type="GO" id="GO:0008897">
    <property type="term" value="F:holo-[acyl-carrier-protein] synthase activity"/>
    <property type="evidence" value="ECO:0007669"/>
    <property type="project" value="InterPro"/>
</dbReference>
<evidence type="ECO:0000256" key="1">
    <source>
        <dbReference type="SAM" id="MobiDB-lite"/>
    </source>
</evidence>
<reference evidence="2" key="1">
    <citation type="journal article" date="2023" name="Mol. Plant Microbe Interact.">
        <title>Elucidating the Obligate Nature and Biological Capacity of an Invasive Fungal Corn Pathogen.</title>
        <authorList>
            <person name="MacCready J.S."/>
            <person name="Roggenkamp E.M."/>
            <person name="Gdanetz K."/>
            <person name="Chilvers M.I."/>
        </authorList>
    </citation>
    <scope>NUCLEOTIDE SEQUENCE</scope>
    <source>
        <strain evidence="2">PM02</strain>
    </source>
</reference>
<feature type="region of interest" description="Disordered" evidence="1">
    <location>
        <begin position="127"/>
        <end position="148"/>
    </location>
</feature>
<organism evidence="2 3">
    <name type="scientific">Phyllachora maydis</name>
    <dbReference type="NCBI Taxonomy" id="1825666"/>
    <lineage>
        <taxon>Eukaryota</taxon>
        <taxon>Fungi</taxon>
        <taxon>Dikarya</taxon>
        <taxon>Ascomycota</taxon>
        <taxon>Pezizomycotina</taxon>
        <taxon>Sordariomycetes</taxon>
        <taxon>Sordariomycetidae</taxon>
        <taxon>Phyllachorales</taxon>
        <taxon>Phyllachoraceae</taxon>
        <taxon>Phyllachora</taxon>
    </lineage>
</organism>
<dbReference type="InterPro" id="IPR037143">
    <property type="entry name" value="4-PPantetheinyl_Trfase_dom_sf"/>
</dbReference>
<evidence type="ECO:0000313" key="2">
    <source>
        <dbReference type="EMBL" id="KAK2072441.1"/>
    </source>
</evidence>
<dbReference type="Gene3D" id="3.90.470.20">
    <property type="entry name" value="4'-phosphopantetheinyl transferase domain"/>
    <property type="match status" value="1"/>
</dbReference>
<protein>
    <recommendedName>
        <fullName evidence="4">4'-phosphopantetheinyl transferase domain-containing protein</fullName>
    </recommendedName>
</protein>
<evidence type="ECO:0000313" key="3">
    <source>
        <dbReference type="Proteomes" id="UP001217918"/>
    </source>
</evidence>